<proteinExistence type="predicted"/>
<accession>A0A161W9J0</accession>
<feature type="region of interest" description="Disordered" evidence="1">
    <location>
        <begin position="92"/>
        <end position="113"/>
    </location>
</feature>
<comment type="caution">
    <text evidence="2">The sequence shown here is derived from an EMBL/GenBank/DDBJ whole genome shotgun (WGS) entry which is preliminary data.</text>
</comment>
<organism evidence="2 3">
    <name type="scientific">Colletotrichum incanum</name>
    <name type="common">Soybean anthracnose fungus</name>
    <dbReference type="NCBI Taxonomy" id="1573173"/>
    <lineage>
        <taxon>Eukaryota</taxon>
        <taxon>Fungi</taxon>
        <taxon>Dikarya</taxon>
        <taxon>Ascomycota</taxon>
        <taxon>Pezizomycotina</taxon>
        <taxon>Sordariomycetes</taxon>
        <taxon>Hypocreomycetidae</taxon>
        <taxon>Glomerellales</taxon>
        <taxon>Glomerellaceae</taxon>
        <taxon>Colletotrichum</taxon>
        <taxon>Colletotrichum spaethianum species complex</taxon>
    </lineage>
</organism>
<evidence type="ECO:0000313" key="3">
    <source>
        <dbReference type="Proteomes" id="UP000076584"/>
    </source>
</evidence>
<feature type="region of interest" description="Disordered" evidence="1">
    <location>
        <begin position="57"/>
        <end position="80"/>
    </location>
</feature>
<reference evidence="2 3" key="1">
    <citation type="submission" date="2015-06" db="EMBL/GenBank/DDBJ databases">
        <title>Survival trade-offs in plant roots during colonization by closely related pathogenic and mutualistic fungi.</title>
        <authorList>
            <person name="Hacquard S."/>
            <person name="Kracher B."/>
            <person name="Hiruma K."/>
            <person name="Weinman A."/>
            <person name="Muench P."/>
            <person name="Garrido Oter R."/>
            <person name="Ver Loren van Themaat E."/>
            <person name="Dallerey J.-F."/>
            <person name="Damm U."/>
            <person name="Henrissat B."/>
            <person name="Lespinet O."/>
            <person name="Thon M."/>
            <person name="Kemen E."/>
            <person name="McHardy A.C."/>
            <person name="Schulze-Lefert P."/>
            <person name="O'Connell R.J."/>
        </authorList>
    </citation>
    <scope>NUCLEOTIDE SEQUENCE [LARGE SCALE GENOMIC DNA]</scope>
    <source>
        <strain evidence="2 3">MAFF 238704</strain>
    </source>
</reference>
<name>A0A161W9J0_COLIC</name>
<sequence length="246" mass="26657">MKPYLNVAYAAALVSAGNPFLLGRDSYAGNQPGPACADSGDAQRQAPSLQSSALLISTQQPSTTAENATPSDTSLTSTPALGNAITTTLTLTLARPEPSSGDGERTAPQDRGPPVHVVECRRAIRTQPVGCRLYALLADVRGRGSFSRIDFSTLSRALPRTKAFRLIEPAASERLHEYRRYVEREFLTGFPVDVQNAPLSLISDLRPRDGTSFTNSYAKYEKVKVKSSLLMADEVLFLMWSCCNGE</sequence>
<dbReference type="Proteomes" id="UP000076584">
    <property type="component" value="Unassembled WGS sequence"/>
</dbReference>
<gene>
    <name evidence="2" type="ORF">CI238_13205</name>
</gene>
<evidence type="ECO:0000313" key="2">
    <source>
        <dbReference type="EMBL" id="KZL83935.1"/>
    </source>
</evidence>
<evidence type="ECO:0000256" key="1">
    <source>
        <dbReference type="SAM" id="MobiDB-lite"/>
    </source>
</evidence>
<protein>
    <submittedName>
        <fullName evidence="2">Uncharacterized protein</fullName>
    </submittedName>
</protein>
<keyword evidence="3" id="KW-1185">Reference proteome</keyword>
<dbReference type="AlphaFoldDB" id="A0A161W9J0"/>
<dbReference type="EMBL" id="LFIW01001012">
    <property type="protein sequence ID" value="KZL83935.1"/>
    <property type="molecule type" value="Genomic_DNA"/>
</dbReference>